<organism evidence="8 9">
    <name type="scientific">Erinaceus europaeus</name>
    <name type="common">Western European hedgehog</name>
    <dbReference type="NCBI Taxonomy" id="9365"/>
    <lineage>
        <taxon>Eukaryota</taxon>
        <taxon>Metazoa</taxon>
        <taxon>Chordata</taxon>
        <taxon>Craniata</taxon>
        <taxon>Vertebrata</taxon>
        <taxon>Euteleostomi</taxon>
        <taxon>Mammalia</taxon>
        <taxon>Eutheria</taxon>
        <taxon>Laurasiatheria</taxon>
        <taxon>Eulipotyphla</taxon>
        <taxon>Erinaceidae</taxon>
        <taxon>Erinaceinae</taxon>
        <taxon>Erinaceus</taxon>
    </lineage>
</organism>
<feature type="disulfide bond" evidence="5">
    <location>
        <begin position="445"/>
        <end position="472"/>
    </location>
</feature>
<keyword evidence="6" id="KW-0732">Signal</keyword>
<name>A0ABM3WCJ0_ERIEU</name>
<dbReference type="RefSeq" id="XP_060034299.1">
    <property type="nucleotide sequence ID" value="XM_060178316.1"/>
</dbReference>
<comment type="caution">
    <text evidence="5">Lacks conserved residue(s) required for the propagation of feature annotation.</text>
</comment>
<evidence type="ECO:0000259" key="7">
    <source>
        <dbReference type="PROSITE" id="PS50923"/>
    </source>
</evidence>
<evidence type="ECO:0000256" key="6">
    <source>
        <dbReference type="SAM" id="SignalP"/>
    </source>
</evidence>
<evidence type="ECO:0000313" key="9">
    <source>
        <dbReference type="RefSeq" id="XP_060034299.1"/>
    </source>
</evidence>
<dbReference type="InterPro" id="IPR000436">
    <property type="entry name" value="Sushi_SCR_CCP_dom"/>
</dbReference>
<evidence type="ECO:0000256" key="4">
    <source>
        <dbReference type="ARBA" id="ARBA00023180"/>
    </source>
</evidence>
<dbReference type="PANTHER" id="PTHR19325">
    <property type="entry name" value="COMPLEMENT COMPONENT-RELATED SUSHI DOMAIN-CONTAINING"/>
    <property type="match status" value="1"/>
</dbReference>
<evidence type="ECO:0000256" key="3">
    <source>
        <dbReference type="ARBA" id="ARBA00023157"/>
    </source>
</evidence>
<feature type="domain" description="Sushi" evidence="7">
    <location>
        <begin position="415"/>
        <end position="474"/>
    </location>
</feature>
<evidence type="ECO:0000256" key="5">
    <source>
        <dbReference type="PROSITE-ProRule" id="PRU00302"/>
    </source>
</evidence>
<evidence type="ECO:0000256" key="1">
    <source>
        <dbReference type="ARBA" id="ARBA00022659"/>
    </source>
</evidence>
<keyword evidence="1 5" id="KW-0768">Sushi</keyword>
<dbReference type="Pfam" id="PF00084">
    <property type="entry name" value="Sushi"/>
    <property type="match status" value="6"/>
</dbReference>
<feature type="domain" description="Sushi" evidence="7">
    <location>
        <begin position="222"/>
        <end position="280"/>
    </location>
</feature>
<dbReference type="InterPro" id="IPR050350">
    <property type="entry name" value="Compl-Cell_Adhes-Reg"/>
</dbReference>
<dbReference type="PANTHER" id="PTHR19325:SF468">
    <property type="entry name" value="MEMBRANE COFACTOR PROTEIN"/>
    <property type="match status" value="1"/>
</dbReference>
<feature type="domain" description="Sushi" evidence="7">
    <location>
        <begin position="94"/>
        <end position="155"/>
    </location>
</feature>
<gene>
    <name evidence="9" type="primary">LOC132534577</name>
</gene>
<dbReference type="SUPFAM" id="SSF57535">
    <property type="entry name" value="Complement control module/SCR domain"/>
    <property type="match status" value="6"/>
</dbReference>
<dbReference type="CDD" id="cd00033">
    <property type="entry name" value="CCP"/>
    <property type="match status" value="6"/>
</dbReference>
<keyword evidence="8" id="KW-1185">Reference proteome</keyword>
<feature type="domain" description="Sushi" evidence="7">
    <location>
        <begin position="328"/>
        <end position="389"/>
    </location>
</feature>
<proteinExistence type="predicted"/>
<sequence>MPPRRRPPRPAARASAGALRVILALLLPRPVDVCGPPLQFESMRLRGAPKARYSHRERVEYECRPGYQHLLNFSLTTSCSNGSWHPLDEACVRKSCPSPKLENGEVLAPNKTFWFEDEAHFSCDEGYHLIGPKIIFCKHTGNNVGWSDKYPHCQKMYCKPPASIKNGRFSESHRDAFGYSELVTYSCDPSQGPEEYSLVGESRLVCSADGQWSSEPPECKVITCEHPELENGSSVLSAGKLNYQAVVKFECDLGFHLRGSDLAFCGANSTWEPGIPTCVTNRSSQLPGQVTLAPEVLAHRWNDSLPDPSSASNTTSQAIGPVSRQPAIPCKLPVVENGRALPAPAAEQYYEPRATLQLECSPGYSLRGQSTVSCQDNGTWKPELPTCIKVSEPTPSPAATPATEATALASRPPAVQCIYPIVENGRPVTPIEKFYDYRATVQIECYEGFYLSGESTITCGADSIWEPELPACVKVPIAPSPAPPARRLTGTVLFLRLQIPLQRSPVAPRALSLCHSTALGPLGGVCLLLPPVSSLGSVPAP</sequence>
<evidence type="ECO:0000313" key="8">
    <source>
        <dbReference type="Proteomes" id="UP001652624"/>
    </source>
</evidence>
<dbReference type="PROSITE" id="PS50923">
    <property type="entry name" value="SUSHI"/>
    <property type="match status" value="6"/>
</dbReference>
<keyword evidence="3 5" id="KW-1015">Disulfide bond</keyword>
<feature type="domain" description="Sushi" evidence="7">
    <location>
        <begin position="156"/>
        <end position="221"/>
    </location>
</feature>
<feature type="domain" description="Sushi" evidence="7">
    <location>
        <begin position="32"/>
        <end position="93"/>
    </location>
</feature>
<dbReference type="Proteomes" id="UP001652624">
    <property type="component" value="Chromosome 19"/>
</dbReference>
<evidence type="ECO:0000256" key="2">
    <source>
        <dbReference type="ARBA" id="ARBA00022737"/>
    </source>
</evidence>
<accession>A0ABM3WCJ0</accession>
<dbReference type="GeneID" id="132534577"/>
<keyword evidence="2" id="KW-0677">Repeat</keyword>
<reference evidence="9" key="1">
    <citation type="submission" date="2025-08" db="UniProtKB">
        <authorList>
            <consortium name="RefSeq"/>
        </authorList>
    </citation>
    <scope>IDENTIFICATION</scope>
</reference>
<dbReference type="SMART" id="SM00032">
    <property type="entry name" value="CCP"/>
    <property type="match status" value="6"/>
</dbReference>
<dbReference type="Gene3D" id="2.10.70.10">
    <property type="entry name" value="Complement Module, domain 1"/>
    <property type="match status" value="6"/>
</dbReference>
<protein>
    <submittedName>
        <fullName evidence="9">Membrane cofactor protein-like</fullName>
    </submittedName>
</protein>
<dbReference type="InterPro" id="IPR035976">
    <property type="entry name" value="Sushi/SCR/CCP_sf"/>
</dbReference>
<feature type="signal peptide" evidence="6">
    <location>
        <begin position="1"/>
        <end position="33"/>
    </location>
</feature>
<feature type="disulfide bond" evidence="5">
    <location>
        <begin position="251"/>
        <end position="278"/>
    </location>
</feature>
<keyword evidence="4" id="KW-0325">Glycoprotein</keyword>
<feature type="disulfide bond" evidence="5">
    <location>
        <begin position="360"/>
        <end position="387"/>
    </location>
</feature>
<feature type="chain" id="PRO_5047355320" evidence="6">
    <location>
        <begin position="34"/>
        <end position="541"/>
    </location>
</feature>